<evidence type="ECO:0000313" key="1">
    <source>
        <dbReference type="EMBL" id="KAJ1215348.1"/>
    </source>
</evidence>
<proteinExistence type="predicted"/>
<accession>A0AAV7WS63</accession>
<name>A0AAV7WS63_PLEWA</name>
<protein>
    <submittedName>
        <fullName evidence="1">Uncharacterized protein</fullName>
    </submittedName>
</protein>
<reference evidence="1" key="1">
    <citation type="journal article" date="2022" name="bioRxiv">
        <title>Sequencing and chromosome-scale assembly of the giantPleurodeles waltlgenome.</title>
        <authorList>
            <person name="Brown T."/>
            <person name="Elewa A."/>
            <person name="Iarovenko S."/>
            <person name="Subramanian E."/>
            <person name="Araus A.J."/>
            <person name="Petzold A."/>
            <person name="Susuki M."/>
            <person name="Suzuki K.-i.T."/>
            <person name="Hayashi T."/>
            <person name="Toyoda A."/>
            <person name="Oliveira C."/>
            <person name="Osipova E."/>
            <person name="Leigh N.D."/>
            <person name="Simon A."/>
            <person name="Yun M.H."/>
        </authorList>
    </citation>
    <scope>NUCLEOTIDE SEQUENCE</scope>
    <source>
        <strain evidence="1">20211129_DDA</strain>
        <tissue evidence="1">Liver</tissue>
    </source>
</reference>
<dbReference type="AlphaFoldDB" id="A0AAV7WS63"/>
<evidence type="ECO:0000313" key="2">
    <source>
        <dbReference type="Proteomes" id="UP001066276"/>
    </source>
</evidence>
<dbReference type="Proteomes" id="UP001066276">
    <property type="component" value="Chromosome 1_1"/>
</dbReference>
<gene>
    <name evidence="1" type="ORF">NDU88_002957</name>
</gene>
<sequence length="81" mass="8785">MAERCAPPTPAVNPGLGRGCPDHRLRAFPAVQIHLEAVGREAAVSSGEELLSDVLPRFGKEPNINQCHASCTPRVKFIRLQ</sequence>
<organism evidence="1 2">
    <name type="scientific">Pleurodeles waltl</name>
    <name type="common">Iberian ribbed newt</name>
    <dbReference type="NCBI Taxonomy" id="8319"/>
    <lineage>
        <taxon>Eukaryota</taxon>
        <taxon>Metazoa</taxon>
        <taxon>Chordata</taxon>
        <taxon>Craniata</taxon>
        <taxon>Vertebrata</taxon>
        <taxon>Euteleostomi</taxon>
        <taxon>Amphibia</taxon>
        <taxon>Batrachia</taxon>
        <taxon>Caudata</taxon>
        <taxon>Salamandroidea</taxon>
        <taxon>Salamandridae</taxon>
        <taxon>Pleurodelinae</taxon>
        <taxon>Pleurodeles</taxon>
    </lineage>
</organism>
<comment type="caution">
    <text evidence="1">The sequence shown here is derived from an EMBL/GenBank/DDBJ whole genome shotgun (WGS) entry which is preliminary data.</text>
</comment>
<dbReference type="EMBL" id="JANPWB010000001">
    <property type="protein sequence ID" value="KAJ1215348.1"/>
    <property type="molecule type" value="Genomic_DNA"/>
</dbReference>
<keyword evidence="2" id="KW-1185">Reference proteome</keyword>